<dbReference type="InterPro" id="IPR050397">
    <property type="entry name" value="Env_Response_Regulators"/>
</dbReference>
<feature type="transmembrane region" description="Helical" evidence="5">
    <location>
        <begin position="39"/>
        <end position="58"/>
    </location>
</feature>
<dbReference type="KEGG" id="nsr:NS506_01797"/>
<name>A0ABC8ANV1_9NOCA</name>
<dbReference type="SUPFAM" id="SSF51206">
    <property type="entry name" value="cAMP-binding domain-like"/>
    <property type="match status" value="1"/>
</dbReference>
<dbReference type="Pfam" id="PF00027">
    <property type="entry name" value="cNMP_binding"/>
    <property type="match status" value="1"/>
</dbReference>
<dbReference type="PROSITE" id="PS51063">
    <property type="entry name" value="HTH_CRP_2"/>
    <property type="match status" value="1"/>
</dbReference>
<feature type="transmembrane region" description="Helical" evidence="5">
    <location>
        <begin position="102"/>
        <end position="122"/>
    </location>
</feature>
<dbReference type="SMART" id="SM00100">
    <property type="entry name" value="cNMP"/>
    <property type="match status" value="1"/>
</dbReference>
<dbReference type="Gene3D" id="1.10.10.10">
    <property type="entry name" value="Winged helix-like DNA-binding domain superfamily/Winged helix DNA-binding domain"/>
    <property type="match status" value="1"/>
</dbReference>
<dbReference type="InterPro" id="IPR000595">
    <property type="entry name" value="cNMP-bd_dom"/>
</dbReference>
<keyword evidence="1" id="KW-0805">Transcription regulation</keyword>
<accession>A0ABC8ANV1</accession>
<dbReference type="InterPro" id="IPR036388">
    <property type="entry name" value="WH-like_DNA-bd_sf"/>
</dbReference>
<feature type="transmembrane region" description="Helical" evidence="5">
    <location>
        <begin position="70"/>
        <end position="96"/>
    </location>
</feature>
<evidence type="ECO:0000313" key="8">
    <source>
        <dbReference type="EMBL" id="APA95865.1"/>
    </source>
</evidence>
<protein>
    <recommendedName>
        <fullName evidence="10">Cyclic nucleotide-binding domain-containing protein</fullName>
    </recommendedName>
</protein>
<feature type="domain" description="HTH crp-type" evidence="7">
    <location>
        <begin position="511"/>
        <end position="581"/>
    </location>
</feature>
<dbReference type="PANTHER" id="PTHR24567:SF74">
    <property type="entry name" value="HTH-TYPE TRANSCRIPTIONAL REGULATOR ARCR"/>
    <property type="match status" value="1"/>
</dbReference>
<proteinExistence type="predicted"/>
<dbReference type="PROSITE" id="PS50042">
    <property type="entry name" value="CNMP_BINDING_3"/>
    <property type="match status" value="1"/>
</dbReference>
<dbReference type="InterPro" id="IPR018488">
    <property type="entry name" value="cNMP-bd_CS"/>
</dbReference>
<dbReference type="PANTHER" id="PTHR24567">
    <property type="entry name" value="CRP FAMILY TRANSCRIPTIONAL REGULATORY PROTEIN"/>
    <property type="match status" value="1"/>
</dbReference>
<feature type="region of interest" description="Disordered" evidence="4">
    <location>
        <begin position="307"/>
        <end position="362"/>
    </location>
</feature>
<feature type="transmembrane region" description="Helical" evidence="5">
    <location>
        <begin position="202"/>
        <end position="222"/>
    </location>
</feature>
<dbReference type="InterPro" id="IPR012318">
    <property type="entry name" value="HTH_CRP"/>
</dbReference>
<reference evidence="8 9" key="1">
    <citation type="submission" date="2016-10" db="EMBL/GenBank/DDBJ databases">
        <title>Genome sequence of Nocardia seriolae strain EM150506, isolated from Anguila japonica.</title>
        <authorList>
            <person name="Han H.-J."/>
        </authorList>
    </citation>
    <scope>NUCLEOTIDE SEQUENCE [LARGE SCALE GENOMIC DNA]</scope>
    <source>
        <strain evidence="8 9">EM150506</strain>
    </source>
</reference>
<dbReference type="SUPFAM" id="SSF46785">
    <property type="entry name" value="Winged helix' DNA-binding domain"/>
    <property type="match status" value="1"/>
</dbReference>
<dbReference type="RefSeq" id="WP_228102649.1">
    <property type="nucleotide sequence ID" value="NZ_CP073655.1"/>
</dbReference>
<evidence type="ECO:0000313" key="9">
    <source>
        <dbReference type="Proteomes" id="UP000180166"/>
    </source>
</evidence>
<dbReference type="SMART" id="SM00419">
    <property type="entry name" value="HTH_CRP"/>
    <property type="match status" value="1"/>
</dbReference>
<dbReference type="Proteomes" id="UP000180166">
    <property type="component" value="Chromosome"/>
</dbReference>
<evidence type="ECO:0000259" key="7">
    <source>
        <dbReference type="PROSITE" id="PS51063"/>
    </source>
</evidence>
<dbReference type="CDD" id="cd00092">
    <property type="entry name" value="HTH_CRP"/>
    <property type="match status" value="1"/>
</dbReference>
<dbReference type="PROSITE" id="PS00889">
    <property type="entry name" value="CNMP_BINDING_2"/>
    <property type="match status" value="1"/>
</dbReference>
<keyword evidence="3" id="KW-0804">Transcription</keyword>
<feature type="compositionally biased region" description="Basic residues" evidence="4">
    <location>
        <begin position="310"/>
        <end position="328"/>
    </location>
</feature>
<organism evidence="8 9">
    <name type="scientific">Nocardia seriolae</name>
    <dbReference type="NCBI Taxonomy" id="37332"/>
    <lineage>
        <taxon>Bacteria</taxon>
        <taxon>Bacillati</taxon>
        <taxon>Actinomycetota</taxon>
        <taxon>Actinomycetes</taxon>
        <taxon>Mycobacteriales</taxon>
        <taxon>Nocardiaceae</taxon>
        <taxon>Nocardia</taxon>
    </lineage>
</organism>
<keyword evidence="2" id="KW-0238">DNA-binding</keyword>
<dbReference type="Gene3D" id="2.60.120.10">
    <property type="entry name" value="Jelly Rolls"/>
    <property type="match status" value="1"/>
</dbReference>
<evidence type="ECO:0008006" key="10">
    <source>
        <dbReference type="Google" id="ProtNLM"/>
    </source>
</evidence>
<evidence type="ECO:0000256" key="3">
    <source>
        <dbReference type="ARBA" id="ARBA00023163"/>
    </source>
</evidence>
<evidence type="ECO:0000256" key="1">
    <source>
        <dbReference type="ARBA" id="ARBA00023015"/>
    </source>
</evidence>
<keyword evidence="5" id="KW-0812">Transmembrane</keyword>
<dbReference type="InterPro" id="IPR036390">
    <property type="entry name" value="WH_DNA-bd_sf"/>
</dbReference>
<keyword evidence="5" id="KW-0472">Membrane</keyword>
<dbReference type="GO" id="GO:0003677">
    <property type="term" value="F:DNA binding"/>
    <property type="evidence" value="ECO:0007669"/>
    <property type="project" value="UniProtKB-KW"/>
</dbReference>
<keyword evidence="5" id="KW-1133">Transmembrane helix</keyword>
<dbReference type="CDD" id="cd00038">
    <property type="entry name" value="CAP_ED"/>
    <property type="match status" value="1"/>
</dbReference>
<feature type="transmembrane region" description="Helical" evidence="5">
    <location>
        <begin position="173"/>
        <end position="193"/>
    </location>
</feature>
<sequence>MSKVGVLTWLAAIGLPVAGLWLLISHPELDARYEHHPQHFWLVLAAAALAMALGVILFRAARVRHDLRLVLVSLMFQFAAGFLRLHAIATPGVIIAMPNAGFVYAVPVGLTLGGIAALASAFEYGPVAAARLNRLMWLLSALPALAAVAWAMFSLTGLPPFDGMPNATETSRSLVVVAYAGSLCYLIAAVVYARQFARRRGLLLLSVLSAYVLLIEALLAVGYGRSWQASWWEWHALMVAAFGLIALSAHVQFRREGSALGLFDSVTLNQTMAALERGGATGLAEVPGRRQYRPGPGRQYRCRADAQLHRDRRHHQSRGPARGRRATRGRGDRTAHPGTARPARRRAGAGRDRGEGPQGTGQLLRAARRAMTEYALLQSLTPEERRRVLASCLPRRFKRREILCHEGDPGDTLHLVKSGLLLIRVTTSLGSTATLTMVGPGDSFGELAVLSPDARRTATVEAAENAETLTLSRSQLESLRAANPGIDNMLTVTLVEQIRRLSATVLEALYLPVESRVIRRLAYLARIYGGPAPIAEIRLTQDDLASMAGTTRATANRVLRELEQRGIVSLRRGRIIVTDRARLSAAATA</sequence>
<feature type="domain" description="Cyclic nucleotide-binding" evidence="6">
    <location>
        <begin position="376"/>
        <end position="497"/>
    </location>
</feature>
<dbReference type="Pfam" id="PF13545">
    <property type="entry name" value="HTH_Crp_2"/>
    <property type="match status" value="1"/>
</dbReference>
<feature type="transmembrane region" description="Helical" evidence="5">
    <location>
        <begin position="234"/>
        <end position="253"/>
    </location>
</feature>
<evidence type="ECO:0000259" key="6">
    <source>
        <dbReference type="PROSITE" id="PS50042"/>
    </source>
</evidence>
<dbReference type="InterPro" id="IPR018490">
    <property type="entry name" value="cNMP-bd_dom_sf"/>
</dbReference>
<dbReference type="AlphaFoldDB" id="A0ABC8ANV1"/>
<gene>
    <name evidence="8" type="ORF">NS506_01797</name>
</gene>
<dbReference type="InterPro" id="IPR014710">
    <property type="entry name" value="RmlC-like_jellyroll"/>
</dbReference>
<evidence type="ECO:0000256" key="2">
    <source>
        <dbReference type="ARBA" id="ARBA00023125"/>
    </source>
</evidence>
<evidence type="ECO:0000256" key="5">
    <source>
        <dbReference type="SAM" id="Phobius"/>
    </source>
</evidence>
<evidence type="ECO:0000256" key="4">
    <source>
        <dbReference type="SAM" id="MobiDB-lite"/>
    </source>
</evidence>
<feature type="transmembrane region" description="Helical" evidence="5">
    <location>
        <begin position="134"/>
        <end position="153"/>
    </location>
</feature>
<dbReference type="EMBL" id="CP017839">
    <property type="protein sequence ID" value="APA95865.1"/>
    <property type="molecule type" value="Genomic_DNA"/>
</dbReference>